<evidence type="ECO:0000313" key="3">
    <source>
        <dbReference type="Proteomes" id="UP000688137"/>
    </source>
</evidence>
<evidence type="ECO:0000313" key="2">
    <source>
        <dbReference type="EMBL" id="CAD8111954.1"/>
    </source>
</evidence>
<feature type="chain" id="PRO_5035732495" description="Cystatin domain-containing protein" evidence="1">
    <location>
        <begin position="19"/>
        <end position="121"/>
    </location>
</feature>
<accession>A0A8S1QAI8</accession>
<keyword evidence="1" id="KW-0732">Signal</keyword>
<dbReference type="EMBL" id="CAJJDM010000153">
    <property type="protein sequence ID" value="CAD8111954.1"/>
    <property type="molecule type" value="Genomic_DNA"/>
</dbReference>
<feature type="signal peptide" evidence="1">
    <location>
        <begin position="1"/>
        <end position="18"/>
    </location>
</feature>
<name>A0A8S1QAI8_PARPR</name>
<dbReference type="Proteomes" id="UP000688137">
    <property type="component" value="Unassembled WGS sequence"/>
</dbReference>
<gene>
    <name evidence="2" type="ORF">PPRIM_AZ9-3.1.T1490123</name>
</gene>
<keyword evidence="3" id="KW-1185">Reference proteome</keyword>
<proteinExistence type="predicted"/>
<organism evidence="2 3">
    <name type="scientific">Paramecium primaurelia</name>
    <dbReference type="NCBI Taxonomy" id="5886"/>
    <lineage>
        <taxon>Eukaryota</taxon>
        <taxon>Sar</taxon>
        <taxon>Alveolata</taxon>
        <taxon>Ciliophora</taxon>
        <taxon>Intramacronucleata</taxon>
        <taxon>Oligohymenophorea</taxon>
        <taxon>Peniculida</taxon>
        <taxon>Parameciidae</taxon>
        <taxon>Paramecium</taxon>
    </lineage>
</organism>
<protein>
    <recommendedName>
        <fullName evidence="4">Cystatin domain-containing protein</fullName>
    </recommendedName>
</protein>
<sequence length="121" mass="14273">MNNKIIIVLITIILITHGKRHFIENKIHNKQELDGGIKWESPESFHNDEDYQKAINQARHEFHHICHLSIDVTWIRVDKVGFQIVAGVMWWLEVELSDDEVYEMKVYQELEGTFKLVGCTK</sequence>
<evidence type="ECO:0000256" key="1">
    <source>
        <dbReference type="SAM" id="SignalP"/>
    </source>
</evidence>
<comment type="caution">
    <text evidence="2">The sequence shown here is derived from an EMBL/GenBank/DDBJ whole genome shotgun (WGS) entry which is preliminary data.</text>
</comment>
<evidence type="ECO:0008006" key="4">
    <source>
        <dbReference type="Google" id="ProtNLM"/>
    </source>
</evidence>
<dbReference type="AlphaFoldDB" id="A0A8S1QAI8"/>
<reference evidence="2" key="1">
    <citation type="submission" date="2021-01" db="EMBL/GenBank/DDBJ databases">
        <authorList>
            <consortium name="Genoscope - CEA"/>
            <person name="William W."/>
        </authorList>
    </citation>
    <scope>NUCLEOTIDE SEQUENCE</scope>
</reference>
<dbReference type="OMA" id="ARHEFHQ"/>